<feature type="domain" description="Peptidase S1" evidence="2">
    <location>
        <begin position="119"/>
        <end position="322"/>
    </location>
</feature>
<dbReference type="PANTHER" id="PTHR24260:SF136">
    <property type="entry name" value="GH08193P-RELATED"/>
    <property type="match status" value="1"/>
</dbReference>
<name>A0AAU9UM79_EUPED</name>
<dbReference type="AlphaFoldDB" id="A0AAU9UM79"/>
<dbReference type="GO" id="GO:0006508">
    <property type="term" value="P:proteolysis"/>
    <property type="evidence" value="ECO:0007669"/>
    <property type="project" value="InterPro"/>
</dbReference>
<reference evidence="3" key="1">
    <citation type="submission" date="2022-03" db="EMBL/GenBank/DDBJ databases">
        <authorList>
            <person name="Tunstrom K."/>
        </authorList>
    </citation>
    <scope>NUCLEOTIDE SEQUENCE</scope>
</reference>
<evidence type="ECO:0000256" key="1">
    <source>
        <dbReference type="SAM" id="SignalP"/>
    </source>
</evidence>
<dbReference type="InterPro" id="IPR001254">
    <property type="entry name" value="Trypsin_dom"/>
</dbReference>
<keyword evidence="4" id="KW-1185">Reference proteome</keyword>
<dbReference type="GO" id="GO:0004252">
    <property type="term" value="F:serine-type endopeptidase activity"/>
    <property type="evidence" value="ECO:0007669"/>
    <property type="project" value="InterPro"/>
</dbReference>
<sequence length="334" mass="36582">MDLFRVSTIFAILLATTALRLPRYKRQDEISFDDQNEPKTCIAKNGKQGFCVDEKYCNADHVIETGGILLESEFREGITKKICNESLQWCCTLEAPIQSQMNSSENVDSCLAADGDICPWAVSLYKVTDLTKRTPKFPFCMGTLIGTRVILTAATCMKAAQNLMLYARVPDSAEPTRNYIVIDRKAHPAYNTGSHAYDFGLLVLEEEVNWGIKKSKGACLAFDKPTGTCTSLGFGAEDKTASTMLNVTSDVCNNFGGKAKEDRICTKNADTVCNVATGAPLVCESTTGKGVVVGVTRSSCNKDQVLVGSLSQSWDWITNELNDLHISKDAYLEK</sequence>
<dbReference type="PANTHER" id="PTHR24260">
    <property type="match status" value="1"/>
</dbReference>
<dbReference type="Gene3D" id="2.40.10.10">
    <property type="entry name" value="Trypsin-like serine proteases"/>
    <property type="match status" value="1"/>
</dbReference>
<evidence type="ECO:0000259" key="2">
    <source>
        <dbReference type="PROSITE" id="PS50240"/>
    </source>
</evidence>
<proteinExistence type="predicted"/>
<comment type="caution">
    <text evidence="3">The sequence shown here is derived from an EMBL/GenBank/DDBJ whole genome shotgun (WGS) entry which is preliminary data.</text>
</comment>
<dbReference type="EMBL" id="CAKOGL010000018">
    <property type="protein sequence ID" value="CAH2097940.1"/>
    <property type="molecule type" value="Genomic_DNA"/>
</dbReference>
<dbReference type="SUPFAM" id="SSF50494">
    <property type="entry name" value="Trypsin-like serine proteases"/>
    <property type="match status" value="1"/>
</dbReference>
<evidence type="ECO:0000313" key="4">
    <source>
        <dbReference type="Proteomes" id="UP001153954"/>
    </source>
</evidence>
<dbReference type="Pfam" id="PF00089">
    <property type="entry name" value="Trypsin"/>
    <property type="match status" value="1"/>
</dbReference>
<dbReference type="PROSITE" id="PS50240">
    <property type="entry name" value="TRYPSIN_DOM"/>
    <property type="match status" value="1"/>
</dbReference>
<accession>A0AAU9UM79</accession>
<dbReference type="Proteomes" id="UP001153954">
    <property type="component" value="Unassembled WGS sequence"/>
</dbReference>
<evidence type="ECO:0000313" key="3">
    <source>
        <dbReference type="EMBL" id="CAH2097940.1"/>
    </source>
</evidence>
<organism evidence="3 4">
    <name type="scientific">Euphydryas editha</name>
    <name type="common">Edith's checkerspot</name>
    <dbReference type="NCBI Taxonomy" id="104508"/>
    <lineage>
        <taxon>Eukaryota</taxon>
        <taxon>Metazoa</taxon>
        <taxon>Ecdysozoa</taxon>
        <taxon>Arthropoda</taxon>
        <taxon>Hexapoda</taxon>
        <taxon>Insecta</taxon>
        <taxon>Pterygota</taxon>
        <taxon>Neoptera</taxon>
        <taxon>Endopterygota</taxon>
        <taxon>Lepidoptera</taxon>
        <taxon>Glossata</taxon>
        <taxon>Ditrysia</taxon>
        <taxon>Papilionoidea</taxon>
        <taxon>Nymphalidae</taxon>
        <taxon>Nymphalinae</taxon>
        <taxon>Euphydryas</taxon>
    </lineage>
</organism>
<protein>
    <recommendedName>
        <fullName evidence="2">Peptidase S1 domain-containing protein</fullName>
    </recommendedName>
</protein>
<dbReference type="InterPro" id="IPR043504">
    <property type="entry name" value="Peptidase_S1_PA_chymotrypsin"/>
</dbReference>
<dbReference type="InterPro" id="IPR009003">
    <property type="entry name" value="Peptidase_S1_PA"/>
</dbReference>
<gene>
    <name evidence="3" type="ORF">EEDITHA_LOCUS13104</name>
</gene>
<dbReference type="InterPro" id="IPR051333">
    <property type="entry name" value="CLIP_Serine_Protease"/>
</dbReference>
<dbReference type="SMART" id="SM00020">
    <property type="entry name" value="Tryp_SPc"/>
    <property type="match status" value="1"/>
</dbReference>
<keyword evidence="1" id="KW-0732">Signal</keyword>
<feature type="chain" id="PRO_5043347721" description="Peptidase S1 domain-containing protein" evidence="1">
    <location>
        <begin position="19"/>
        <end position="334"/>
    </location>
</feature>
<feature type="signal peptide" evidence="1">
    <location>
        <begin position="1"/>
        <end position="18"/>
    </location>
</feature>